<evidence type="ECO:0000313" key="1">
    <source>
        <dbReference type="EMBL" id="KKN16531.1"/>
    </source>
</evidence>
<dbReference type="EMBL" id="LAZR01003605">
    <property type="protein sequence ID" value="KKN16531.1"/>
    <property type="molecule type" value="Genomic_DNA"/>
</dbReference>
<comment type="caution">
    <text evidence="1">The sequence shown here is derived from an EMBL/GenBank/DDBJ whole genome shotgun (WGS) entry which is preliminary data.</text>
</comment>
<accession>A0A0F9QTS7</accession>
<protein>
    <submittedName>
        <fullName evidence="1">Uncharacterized protein</fullName>
    </submittedName>
</protein>
<name>A0A0F9QTS7_9ZZZZ</name>
<organism evidence="1">
    <name type="scientific">marine sediment metagenome</name>
    <dbReference type="NCBI Taxonomy" id="412755"/>
    <lineage>
        <taxon>unclassified sequences</taxon>
        <taxon>metagenomes</taxon>
        <taxon>ecological metagenomes</taxon>
    </lineage>
</organism>
<gene>
    <name evidence="1" type="ORF">LCGC14_0974820</name>
</gene>
<proteinExistence type="predicted"/>
<feature type="non-terminal residue" evidence="1">
    <location>
        <position position="1"/>
    </location>
</feature>
<dbReference type="AlphaFoldDB" id="A0A0F9QTS7"/>
<reference evidence="1" key="1">
    <citation type="journal article" date="2015" name="Nature">
        <title>Complex archaea that bridge the gap between prokaryotes and eukaryotes.</title>
        <authorList>
            <person name="Spang A."/>
            <person name="Saw J.H."/>
            <person name="Jorgensen S.L."/>
            <person name="Zaremba-Niedzwiedzka K."/>
            <person name="Martijn J."/>
            <person name="Lind A.E."/>
            <person name="van Eijk R."/>
            <person name="Schleper C."/>
            <person name="Guy L."/>
            <person name="Ettema T.J."/>
        </authorList>
    </citation>
    <scope>NUCLEOTIDE SEQUENCE</scope>
</reference>
<sequence>NCMSKKKKWWWLVRTKVDDKVLNHLLYASFSKNALQMLPPELKVFYEGRTTWQALSQLTGCLLPPLCEWNKYATGPLLFDLHGQTTVVYPQLTSDRE</sequence>